<keyword evidence="2" id="KW-0732">Signal</keyword>
<dbReference type="OrthoDB" id="10461871at2759"/>
<evidence type="ECO:0000256" key="1">
    <source>
        <dbReference type="SAM" id="MobiDB-lite"/>
    </source>
</evidence>
<feature type="region of interest" description="Disordered" evidence="1">
    <location>
        <begin position="41"/>
        <end position="125"/>
    </location>
</feature>
<proteinExistence type="predicted"/>
<dbReference type="AlphaFoldDB" id="A0A0D0AV44"/>
<feature type="signal peptide" evidence="2">
    <location>
        <begin position="1"/>
        <end position="18"/>
    </location>
</feature>
<dbReference type="Proteomes" id="UP000054485">
    <property type="component" value="Unassembled WGS sequence"/>
</dbReference>
<organism evidence="3 4">
    <name type="scientific">Suillus luteus UH-Slu-Lm8-n1</name>
    <dbReference type="NCBI Taxonomy" id="930992"/>
    <lineage>
        <taxon>Eukaryota</taxon>
        <taxon>Fungi</taxon>
        <taxon>Dikarya</taxon>
        <taxon>Basidiomycota</taxon>
        <taxon>Agaricomycotina</taxon>
        <taxon>Agaricomycetes</taxon>
        <taxon>Agaricomycetidae</taxon>
        <taxon>Boletales</taxon>
        <taxon>Suillineae</taxon>
        <taxon>Suillaceae</taxon>
        <taxon>Suillus</taxon>
    </lineage>
</organism>
<accession>A0A0D0AV44</accession>
<name>A0A0D0AV44_9AGAM</name>
<evidence type="ECO:0000256" key="2">
    <source>
        <dbReference type="SAM" id="SignalP"/>
    </source>
</evidence>
<feature type="compositionally biased region" description="Basic and acidic residues" evidence="1">
    <location>
        <begin position="100"/>
        <end position="116"/>
    </location>
</feature>
<sequence length="148" mass="16927">MPLCLELILVIVYGFAEAFYTKSLGHNGAIMNNTRDLKQLHESHNEKDGDEELENQAHVQDNDPHLFPDLIDEEHFTGPQRLEPDLDDRLTDNENPTHPQHSDRDSGTSAEGRNENGDPLPLDIDEEVLMNEVYEKAGHIRHSDRLHM</sequence>
<protein>
    <recommendedName>
        <fullName evidence="5">Secreted protein</fullName>
    </recommendedName>
</protein>
<evidence type="ECO:0000313" key="4">
    <source>
        <dbReference type="Proteomes" id="UP000054485"/>
    </source>
</evidence>
<dbReference type="HOGENOM" id="CLU_1760000_0_0_1"/>
<reference evidence="3 4" key="1">
    <citation type="submission" date="2014-04" db="EMBL/GenBank/DDBJ databases">
        <authorList>
            <consortium name="DOE Joint Genome Institute"/>
            <person name="Kuo A."/>
            <person name="Ruytinx J."/>
            <person name="Rineau F."/>
            <person name="Colpaert J."/>
            <person name="Kohler A."/>
            <person name="Nagy L.G."/>
            <person name="Floudas D."/>
            <person name="Copeland A."/>
            <person name="Barry K.W."/>
            <person name="Cichocki N."/>
            <person name="Veneault-Fourrey C."/>
            <person name="LaButti K."/>
            <person name="Lindquist E.A."/>
            <person name="Lipzen A."/>
            <person name="Lundell T."/>
            <person name="Morin E."/>
            <person name="Murat C."/>
            <person name="Sun H."/>
            <person name="Tunlid A."/>
            <person name="Henrissat B."/>
            <person name="Grigoriev I.V."/>
            <person name="Hibbett D.S."/>
            <person name="Martin F."/>
            <person name="Nordberg H.P."/>
            <person name="Cantor M.N."/>
            <person name="Hua S.X."/>
        </authorList>
    </citation>
    <scope>NUCLEOTIDE SEQUENCE [LARGE SCALE GENOMIC DNA]</scope>
    <source>
        <strain evidence="3 4">UH-Slu-Lm8-n1</strain>
    </source>
</reference>
<evidence type="ECO:0000313" key="3">
    <source>
        <dbReference type="EMBL" id="KIK35768.1"/>
    </source>
</evidence>
<gene>
    <name evidence="3" type="ORF">CY34DRAFT_16819</name>
</gene>
<dbReference type="InParanoid" id="A0A0D0AV44"/>
<keyword evidence="4" id="KW-1185">Reference proteome</keyword>
<reference evidence="4" key="2">
    <citation type="submission" date="2015-01" db="EMBL/GenBank/DDBJ databases">
        <title>Evolutionary Origins and Diversification of the Mycorrhizal Mutualists.</title>
        <authorList>
            <consortium name="DOE Joint Genome Institute"/>
            <consortium name="Mycorrhizal Genomics Consortium"/>
            <person name="Kohler A."/>
            <person name="Kuo A."/>
            <person name="Nagy L.G."/>
            <person name="Floudas D."/>
            <person name="Copeland A."/>
            <person name="Barry K.W."/>
            <person name="Cichocki N."/>
            <person name="Veneault-Fourrey C."/>
            <person name="LaButti K."/>
            <person name="Lindquist E.A."/>
            <person name="Lipzen A."/>
            <person name="Lundell T."/>
            <person name="Morin E."/>
            <person name="Murat C."/>
            <person name="Riley R."/>
            <person name="Ohm R."/>
            <person name="Sun H."/>
            <person name="Tunlid A."/>
            <person name="Henrissat B."/>
            <person name="Grigoriev I.V."/>
            <person name="Hibbett D.S."/>
            <person name="Martin F."/>
        </authorList>
    </citation>
    <scope>NUCLEOTIDE SEQUENCE [LARGE SCALE GENOMIC DNA]</scope>
    <source>
        <strain evidence="4">UH-Slu-Lm8-n1</strain>
    </source>
</reference>
<feature type="chain" id="PRO_5002206960" description="Secreted protein" evidence="2">
    <location>
        <begin position="19"/>
        <end position="148"/>
    </location>
</feature>
<feature type="compositionally biased region" description="Basic and acidic residues" evidence="1">
    <location>
        <begin position="82"/>
        <end position="92"/>
    </location>
</feature>
<evidence type="ECO:0008006" key="5">
    <source>
        <dbReference type="Google" id="ProtNLM"/>
    </source>
</evidence>
<dbReference type="EMBL" id="KN835590">
    <property type="protein sequence ID" value="KIK35768.1"/>
    <property type="molecule type" value="Genomic_DNA"/>
</dbReference>